<dbReference type="AlphaFoldDB" id="A0A918WGC8"/>
<protein>
    <submittedName>
        <fullName evidence="4">Fructose-1,6-bisphosphatase class 3</fullName>
    </submittedName>
</protein>
<dbReference type="InterPro" id="IPR009164">
    <property type="entry name" value="FBPtase_class3"/>
</dbReference>
<dbReference type="GO" id="GO:0006094">
    <property type="term" value="P:gluconeogenesis"/>
    <property type="evidence" value="ECO:0007669"/>
    <property type="project" value="InterPro"/>
</dbReference>
<evidence type="ECO:0000313" key="4">
    <source>
        <dbReference type="EMBL" id="GHC42365.1"/>
    </source>
</evidence>
<dbReference type="Proteomes" id="UP000644507">
    <property type="component" value="Unassembled WGS sequence"/>
</dbReference>
<keyword evidence="1" id="KW-0378">Hydrolase</keyword>
<dbReference type="GO" id="GO:0042132">
    <property type="term" value="F:fructose 1,6-bisphosphate 1-phosphatase activity"/>
    <property type="evidence" value="ECO:0007669"/>
    <property type="project" value="InterPro"/>
</dbReference>
<dbReference type="SUPFAM" id="SSF56300">
    <property type="entry name" value="Metallo-dependent phosphatases"/>
    <property type="match status" value="1"/>
</dbReference>
<evidence type="ECO:0000313" key="5">
    <source>
        <dbReference type="Proteomes" id="UP000644507"/>
    </source>
</evidence>
<dbReference type="Gene3D" id="3.60.21.10">
    <property type="match status" value="1"/>
</dbReference>
<dbReference type="EMBL" id="BMXI01000001">
    <property type="protein sequence ID" value="GHC42365.1"/>
    <property type="molecule type" value="Genomic_DNA"/>
</dbReference>
<dbReference type="Pfam" id="PF06874">
    <property type="entry name" value="FBPase_2"/>
    <property type="match status" value="1"/>
</dbReference>
<dbReference type="InterPro" id="IPR029052">
    <property type="entry name" value="Metallo-depent_PP-like"/>
</dbReference>
<keyword evidence="2" id="KW-0464">Manganese</keyword>
<comment type="caution">
    <text evidence="4">The sequence shown here is derived from an EMBL/GenBank/DDBJ whole genome shotgun (WGS) entry which is preliminary data.</text>
</comment>
<dbReference type="HAMAP" id="MF_01854">
    <property type="entry name" value="FBPase_class3"/>
    <property type="match status" value="1"/>
</dbReference>
<evidence type="ECO:0000256" key="3">
    <source>
        <dbReference type="ARBA" id="ARBA00023277"/>
    </source>
</evidence>
<evidence type="ECO:0000256" key="2">
    <source>
        <dbReference type="ARBA" id="ARBA00023211"/>
    </source>
</evidence>
<keyword evidence="5" id="KW-1185">Reference proteome</keyword>
<accession>A0A918WGC8</accession>
<evidence type="ECO:0000256" key="1">
    <source>
        <dbReference type="ARBA" id="ARBA00022801"/>
    </source>
</evidence>
<dbReference type="RefSeq" id="WP_189566886.1">
    <property type="nucleotide sequence ID" value="NZ_BMXI01000001.1"/>
</dbReference>
<reference evidence="4" key="2">
    <citation type="submission" date="2020-09" db="EMBL/GenBank/DDBJ databases">
        <authorList>
            <person name="Sun Q."/>
            <person name="Kim S."/>
        </authorList>
    </citation>
    <scope>NUCLEOTIDE SEQUENCE</scope>
    <source>
        <strain evidence="4">KCTC 12988</strain>
    </source>
</reference>
<sequence length="643" mass="73700">MPDVCSPTLSLLARQFPSASSVMSQISLLQAKLTLPKGRIHIISDVHGDDRKLRHVINNASGGLSNLVNEVFGDELTAEEKEILLAFLYYPVEKMRTYQERLQDREWRKKKTKRLLRLQFRLVRKLAKRVTKEELLGLMNEDFKVLYIALLDEVSFRRDPGYVDSMIESLADYDQDIVALHEASRLVRNLVVSEVIVAGDLFDRGERGDRVVHYLKNQPNVSFTWGNHDVTWMGATLGSEVLIATVLRISLRYLRLWQLEEGYGILLSPLAKLAKTVYGDDPAASFYPKRSSDFMDEELVARMHKAIAILEFKLASPVIERHPEWKMEDRRHLHLIDWENGTITLDGKTHTLNDNYFPTINPEDPYALSEDEKVCIARLRESFISSQRLWEHMLFLVKQGSLSLRRDEALIFHGCVPTNEDGSFREVQIGDAKLSGGDLFRELEQVVRSCYREGAHTVSQDLDYFYWLWVHGDSPLFGKEKMTTFERYFLSDPETHKEVKDPYFHKIHDAEFCKRVGRAFGVGDDVLIVNGHVPVKVEKGEDPVKRGGNAVTIDGAFSESYGDHGYTLVMGPNGIRLAEHSHFESIEHFLECQDDMIPSLRELRVHEPSRTIADTHESEDIHAQLCSLNNLLQAYRSGEVRES</sequence>
<organism evidence="4 5">
    <name type="scientific">Roseibacillus persicicus</name>
    <dbReference type="NCBI Taxonomy" id="454148"/>
    <lineage>
        <taxon>Bacteria</taxon>
        <taxon>Pseudomonadati</taxon>
        <taxon>Verrucomicrobiota</taxon>
        <taxon>Verrucomicrobiia</taxon>
        <taxon>Verrucomicrobiales</taxon>
        <taxon>Verrucomicrobiaceae</taxon>
        <taxon>Roseibacillus</taxon>
    </lineage>
</organism>
<proteinExistence type="inferred from homology"/>
<reference evidence="4" key="1">
    <citation type="journal article" date="2014" name="Int. J. Syst. Evol. Microbiol.">
        <title>Complete genome sequence of Corynebacterium casei LMG S-19264T (=DSM 44701T), isolated from a smear-ripened cheese.</title>
        <authorList>
            <consortium name="US DOE Joint Genome Institute (JGI-PGF)"/>
            <person name="Walter F."/>
            <person name="Albersmeier A."/>
            <person name="Kalinowski J."/>
            <person name="Ruckert C."/>
        </authorList>
    </citation>
    <scope>NUCLEOTIDE SEQUENCE</scope>
    <source>
        <strain evidence="4">KCTC 12988</strain>
    </source>
</reference>
<name>A0A918WGC8_9BACT</name>
<keyword evidence="3" id="KW-0119">Carbohydrate metabolism</keyword>
<gene>
    <name evidence="4" type="primary">fbp</name>
    <name evidence="4" type="ORF">GCM10007100_04200</name>
</gene>